<dbReference type="Proteomes" id="UP000509579">
    <property type="component" value="Chromosome"/>
</dbReference>
<dbReference type="NCBIfam" id="TIGR00229">
    <property type="entry name" value="sensory_box"/>
    <property type="match status" value="1"/>
</dbReference>
<evidence type="ECO:0000256" key="1">
    <source>
        <dbReference type="SAM" id="Phobius"/>
    </source>
</evidence>
<organism evidence="3 4">
    <name type="scientific">Comamonas antarctica</name>
    <dbReference type="NCBI Taxonomy" id="2743470"/>
    <lineage>
        <taxon>Bacteria</taxon>
        <taxon>Pseudomonadati</taxon>
        <taxon>Pseudomonadota</taxon>
        <taxon>Betaproteobacteria</taxon>
        <taxon>Burkholderiales</taxon>
        <taxon>Comamonadaceae</taxon>
        <taxon>Comamonas</taxon>
    </lineage>
</organism>
<dbReference type="SUPFAM" id="SSF55785">
    <property type="entry name" value="PYP-like sensor domain (PAS domain)"/>
    <property type="match status" value="1"/>
</dbReference>
<dbReference type="InterPro" id="IPR035965">
    <property type="entry name" value="PAS-like_dom_sf"/>
</dbReference>
<name>A0A6N1WZ15_9BURK</name>
<keyword evidence="1" id="KW-1133">Transmembrane helix</keyword>
<dbReference type="AlphaFoldDB" id="A0A6N1WZ15"/>
<dbReference type="EMBL" id="CP054840">
    <property type="protein sequence ID" value="QKV52439.1"/>
    <property type="molecule type" value="Genomic_DNA"/>
</dbReference>
<evidence type="ECO:0000313" key="4">
    <source>
        <dbReference type="Proteomes" id="UP000509579"/>
    </source>
</evidence>
<dbReference type="InterPro" id="IPR000014">
    <property type="entry name" value="PAS"/>
</dbReference>
<reference evidence="3 4" key="1">
    <citation type="submission" date="2020-06" db="EMBL/GenBank/DDBJ databases">
        <title>Acidovorax antarctica sp. nov., isolated from Corinth ice sheet soil, Antarctic Fields Peninsula.</title>
        <authorList>
            <person name="Xu Q."/>
            <person name="Peng F."/>
        </authorList>
    </citation>
    <scope>NUCLEOTIDE SEQUENCE [LARGE SCALE GENOMIC DNA]</scope>
    <source>
        <strain evidence="3 4">16-35-5</strain>
    </source>
</reference>
<protein>
    <submittedName>
        <fullName evidence="3">PAS domain-containing protein</fullName>
    </submittedName>
</protein>
<gene>
    <name evidence="3" type="ORF">HUK68_05705</name>
</gene>
<feature type="transmembrane region" description="Helical" evidence="1">
    <location>
        <begin position="309"/>
        <end position="327"/>
    </location>
</feature>
<dbReference type="InterPro" id="IPR013656">
    <property type="entry name" value="PAS_4"/>
</dbReference>
<dbReference type="Pfam" id="PF08448">
    <property type="entry name" value="PAS_4"/>
    <property type="match status" value="1"/>
</dbReference>
<evidence type="ECO:0000313" key="3">
    <source>
        <dbReference type="EMBL" id="QKV52439.1"/>
    </source>
</evidence>
<sequence length="465" mass="50908">MAGWLPGGPAPRHPGSPVRDLLGLVLASVVGALLAVQAVTLWRLDVRAQERERILDDTQQALLAQTLRSPMLSGAIAVGLTDPAFKDLARGLDVEPDVVQMHFAQLRMRLPVLSVHVLDREGHTMAQDDSERFSPARLRAFGPYFRQAMQGQASVFAALEPGNLTRNLFFVAPVRATGHADAPVLGVVVLKTDAAALDAVINRNGLTTLLLDPHGVAFSATRPDWRYAMTAPLTQQRIDAARQSGLFGGYFANGVASALPFADDSVEVRVDGARQVVDRRALDWSDPEGHWQLVALDNVSALMPWHDRWWVASVAFVLLLLLGAVVLRQRALGDRLGTLRQRQDVLRAALSASPMAVVLTDADGRIFWANPRYEEESGFALATLRGQKPSVVASGHMHPDTYRDLWSKLMAGLCWEGLLLSRDSAGRLHEEWVKIMPVFDARGRRIALVAWHQRQPGAAPSAQPH</sequence>
<dbReference type="KEGG" id="aant:HUK68_05705"/>
<keyword evidence="4" id="KW-1185">Reference proteome</keyword>
<feature type="domain" description="PAS" evidence="2">
    <location>
        <begin position="342"/>
        <end position="400"/>
    </location>
</feature>
<dbReference type="PROSITE" id="PS50112">
    <property type="entry name" value="PAS"/>
    <property type="match status" value="1"/>
</dbReference>
<keyword evidence="1" id="KW-0472">Membrane</keyword>
<accession>A0A6N1WZ15</accession>
<evidence type="ECO:0000259" key="2">
    <source>
        <dbReference type="PROSITE" id="PS50112"/>
    </source>
</evidence>
<keyword evidence="1" id="KW-0812">Transmembrane</keyword>
<dbReference type="RefSeq" id="WP_175503320.1">
    <property type="nucleotide sequence ID" value="NZ_CAURQT010000034.1"/>
</dbReference>
<dbReference type="Gene3D" id="3.30.450.20">
    <property type="entry name" value="PAS domain"/>
    <property type="match status" value="3"/>
</dbReference>
<proteinExistence type="predicted"/>
<feature type="transmembrane region" description="Helical" evidence="1">
    <location>
        <begin position="21"/>
        <end position="44"/>
    </location>
</feature>